<accession>A0AAD8Y3A7</accession>
<evidence type="ECO:0000256" key="4">
    <source>
        <dbReference type="ARBA" id="ARBA00023136"/>
    </source>
</evidence>
<dbReference type="PANTHER" id="PTHR12428">
    <property type="entry name" value="OXA1"/>
    <property type="match status" value="1"/>
</dbReference>
<feature type="compositionally biased region" description="Low complexity" evidence="6">
    <location>
        <begin position="39"/>
        <end position="49"/>
    </location>
</feature>
<comment type="similarity">
    <text evidence="5">Belongs to the OXA1/ALB3/YidC family.</text>
</comment>
<comment type="subcellular location">
    <subcellularLocation>
        <location evidence="1 5">Membrane</location>
        <topology evidence="1 5">Multi-pass membrane protein</topology>
    </subcellularLocation>
</comment>
<dbReference type="InterPro" id="IPR001708">
    <property type="entry name" value="YidC/ALB3/OXA1/COX18"/>
</dbReference>
<dbReference type="EMBL" id="JATAAI010000020">
    <property type="protein sequence ID" value="KAK1738677.1"/>
    <property type="molecule type" value="Genomic_DNA"/>
</dbReference>
<keyword evidence="2 5" id="KW-0812">Transmembrane</keyword>
<dbReference type="GO" id="GO:0005743">
    <property type="term" value="C:mitochondrial inner membrane"/>
    <property type="evidence" value="ECO:0007669"/>
    <property type="project" value="TreeGrafter"/>
</dbReference>
<evidence type="ECO:0000313" key="8">
    <source>
        <dbReference type="EMBL" id="KAK1738677.1"/>
    </source>
</evidence>
<feature type="domain" description="Membrane insertase YidC/Oxa/ALB C-terminal" evidence="7">
    <location>
        <begin position="261"/>
        <end position="396"/>
    </location>
</feature>
<keyword evidence="9" id="KW-1185">Reference proteome</keyword>
<dbReference type="InterPro" id="IPR028055">
    <property type="entry name" value="YidC/Oxa/ALB_C"/>
</dbReference>
<feature type="region of interest" description="Disordered" evidence="6">
    <location>
        <begin position="549"/>
        <end position="598"/>
    </location>
</feature>
<dbReference type="Pfam" id="PF02096">
    <property type="entry name" value="60KD_IMP"/>
    <property type="match status" value="1"/>
</dbReference>
<evidence type="ECO:0000256" key="5">
    <source>
        <dbReference type="RuleBase" id="RU003945"/>
    </source>
</evidence>
<evidence type="ECO:0000256" key="3">
    <source>
        <dbReference type="ARBA" id="ARBA00022989"/>
    </source>
</evidence>
<dbReference type="CDD" id="cd20069">
    <property type="entry name" value="5TM_Oxa1-like"/>
    <property type="match status" value="1"/>
</dbReference>
<evidence type="ECO:0000259" key="7">
    <source>
        <dbReference type="Pfam" id="PF02096"/>
    </source>
</evidence>
<feature type="region of interest" description="Disordered" evidence="6">
    <location>
        <begin position="30"/>
        <end position="52"/>
    </location>
</feature>
<evidence type="ECO:0000256" key="6">
    <source>
        <dbReference type="SAM" id="MobiDB-lite"/>
    </source>
</evidence>
<name>A0AAD8Y3A7_9STRA</name>
<dbReference type="AlphaFoldDB" id="A0AAD8Y3A7"/>
<keyword evidence="4" id="KW-0472">Membrane</keyword>
<feature type="compositionally biased region" description="Basic residues" evidence="6">
    <location>
        <begin position="584"/>
        <end position="598"/>
    </location>
</feature>
<dbReference type="Proteomes" id="UP001224775">
    <property type="component" value="Unassembled WGS sequence"/>
</dbReference>
<evidence type="ECO:0000256" key="1">
    <source>
        <dbReference type="ARBA" id="ARBA00004141"/>
    </source>
</evidence>
<keyword evidence="3" id="KW-1133">Transmembrane helix</keyword>
<gene>
    <name evidence="8" type="ORF">QTG54_010707</name>
</gene>
<feature type="compositionally biased region" description="Basic and acidic residues" evidence="6">
    <location>
        <begin position="550"/>
        <end position="574"/>
    </location>
</feature>
<organism evidence="8 9">
    <name type="scientific">Skeletonema marinoi</name>
    <dbReference type="NCBI Taxonomy" id="267567"/>
    <lineage>
        <taxon>Eukaryota</taxon>
        <taxon>Sar</taxon>
        <taxon>Stramenopiles</taxon>
        <taxon>Ochrophyta</taxon>
        <taxon>Bacillariophyta</taxon>
        <taxon>Coscinodiscophyceae</taxon>
        <taxon>Thalassiosirophycidae</taxon>
        <taxon>Thalassiosirales</taxon>
        <taxon>Skeletonemataceae</taxon>
        <taxon>Skeletonema</taxon>
        <taxon>Skeletonema marinoi-dohrnii complex</taxon>
    </lineage>
</organism>
<protein>
    <submittedName>
        <fullName evidence="8">YidC/Oxa1 family membrane protein insertase</fullName>
    </submittedName>
</protein>
<sequence>MILSRRCITRYRSSRLKVSCIGHVQHILQDRNSSRSDSDSSPPLSITSSAHVNSDNNSYRSYCSVNPVGNSYHLSDSRQGIQTTRLRTHHINEHILCNSQKIKSTSLFHTTTHALNDANNTTPTTIDTITNHLPESITSLSSSITIWGATAFLLTNFHTHLHLPYWACISLTNVCIRTGMLPIAVRGAKTSVKFGNIAPEVQYLITSFTRDFQKLKASSPEGGGGLVRTGDGKVGFVDTTKEQLRLVKTTVSTLQGVMRLARVNLFDVFKSPMLQIPFFWYFALDLRKVINGVDPELAQHLVESSFLWITDLTEPDPWYGLPILTGVLLYLNVEVAVGKRALSGETSSRSNLQQMMKDAFQSLAIFMPCFMVQQPSGVQIYLATSMVFTMAQSMAFRSNACRAAIGLPPLGAKPTGEHLKEFTELAEQRMKAKEETGFYLGEGILLLDRGFAKLGEKRESSIDISQGSTSGTEESMPQTQNLGVIELPQYTIDSMLVYPEKLQEWTSQRSSTSTRLTPLLPPVDMSQSAMTQGTMPMNEMQQQELMDAANRGEKPKQIEMAPKEVLQKMEDQKKTTSSIDVKKFGLKSRKRGRKKPRK</sequence>
<evidence type="ECO:0000313" key="9">
    <source>
        <dbReference type="Proteomes" id="UP001224775"/>
    </source>
</evidence>
<dbReference type="PANTHER" id="PTHR12428:SF65">
    <property type="entry name" value="CYTOCHROME C OXIDASE ASSEMBLY PROTEIN COX18, MITOCHONDRIAL"/>
    <property type="match status" value="1"/>
</dbReference>
<dbReference type="GO" id="GO:0032977">
    <property type="term" value="F:membrane insertase activity"/>
    <property type="evidence" value="ECO:0007669"/>
    <property type="project" value="InterPro"/>
</dbReference>
<reference evidence="8" key="1">
    <citation type="submission" date="2023-06" db="EMBL/GenBank/DDBJ databases">
        <title>Survivors Of The Sea: Transcriptome response of Skeletonema marinoi to long-term dormancy.</title>
        <authorList>
            <person name="Pinder M.I.M."/>
            <person name="Kourtchenko O."/>
            <person name="Robertson E.K."/>
            <person name="Larsson T."/>
            <person name="Maumus F."/>
            <person name="Osuna-Cruz C.M."/>
            <person name="Vancaester E."/>
            <person name="Stenow R."/>
            <person name="Vandepoele K."/>
            <person name="Ploug H."/>
            <person name="Bruchert V."/>
            <person name="Godhe A."/>
            <person name="Topel M."/>
        </authorList>
    </citation>
    <scope>NUCLEOTIDE SEQUENCE</scope>
    <source>
        <strain evidence="8">R05AC</strain>
    </source>
</reference>
<evidence type="ECO:0000256" key="2">
    <source>
        <dbReference type="ARBA" id="ARBA00022692"/>
    </source>
</evidence>
<dbReference type="GO" id="GO:0032979">
    <property type="term" value="P:protein insertion into mitochondrial inner membrane from matrix"/>
    <property type="evidence" value="ECO:0007669"/>
    <property type="project" value="TreeGrafter"/>
</dbReference>
<comment type="caution">
    <text evidence="8">The sequence shown here is derived from an EMBL/GenBank/DDBJ whole genome shotgun (WGS) entry which is preliminary data.</text>
</comment>
<proteinExistence type="inferred from homology"/>